<dbReference type="GO" id="GO:0016887">
    <property type="term" value="F:ATP hydrolysis activity"/>
    <property type="evidence" value="ECO:0007669"/>
    <property type="project" value="InterPro"/>
</dbReference>
<keyword evidence="7" id="KW-1185">Reference proteome</keyword>
<organism evidence="6 7">
    <name type="scientific">Levilactobacillus paucivorans</name>
    <dbReference type="NCBI Taxonomy" id="616990"/>
    <lineage>
        <taxon>Bacteria</taxon>
        <taxon>Bacillati</taxon>
        <taxon>Bacillota</taxon>
        <taxon>Bacilli</taxon>
        <taxon>Lactobacillales</taxon>
        <taxon>Lactobacillaceae</taxon>
        <taxon>Levilactobacillus</taxon>
    </lineage>
</organism>
<evidence type="ECO:0000256" key="3">
    <source>
        <dbReference type="ARBA" id="ARBA00022741"/>
    </source>
</evidence>
<keyword evidence="4" id="KW-0067">ATP-binding</keyword>
<name>A0A0R2LVT0_9LACO</name>
<keyword evidence="3" id="KW-0547">Nucleotide-binding</keyword>
<dbReference type="PROSITE" id="PS00211">
    <property type="entry name" value="ABC_TRANSPORTER_1"/>
    <property type="match status" value="1"/>
</dbReference>
<accession>A0A0R2LVT0</accession>
<feature type="domain" description="ABC transporter" evidence="5">
    <location>
        <begin position="17"/>
        <end position="229"/>
    </location>
</feature>
<dbReference type="SMART" id="SM00382">
    <property type="entry name" value="AAA"/>
    <property type="match status" value="1"/>
</dbReference>
<evidence type="ECO:0000313" key="6">
    <source>
        <dbReference type="EMBL" id="KRO03995.1"/>
    </source>
</evidence>
<dbReference type="PROSITE" id="PS50893">
    <property type="entry name" value="ABC_TRANSPORTER_2"/>
    <property type="match status" value="1"/>
</dbReference>
<dbReference type="GO" id="GO:0005524">
    <property type="term" value="F:ATP binding"/>
    <property type="evidence" value="ECO:0007669"/>
    <property type="project" value="UniProtKB-KW"/>
</dbReference>
<gene>
    <name evidence="6" type="ORF">IV54_GL001844</name>
</gene>
<sequence>MVCNDFYAEGALTVSLLTLKNVGYQVGQQQILRDISLNIDAGEWVTFAGPSGGGKSTLARIIASLLSRTSGELTFDGQPIDSYDPIAYRRRVSYSFQQPTLFGETVRDNLAFPYQIRQLPFDSQRAITALEYVGLAGADLDKAVIDLSGGQRQRVALLRNVMIYPEVLILDEVTAGLDAENKAFVWSLIDHFNQDDGITILTITHDQSEITAAKRLVTIVDGQIVPGGAS</sequence>
<dbReference type="GO" id="GO:0006817">
    <property type="term" value="P:phosphate ion transport"/>
    <property type="evidence" value="ECO:0007669"/>
    <property type="project" value="UniProtKB-KW"/>
</dbReference>
<keyword evidence="1" id="KW-0813">Transport</keyword>
<dbReference type="InterPro" id="IPR017871">
    <property type="entry name" value="ABC_transporter-like_CS"/>
</dbReference>
<keyword evidence="2" id="KW-0592">Phosphate transport</keyword>
<reference evidence="6 7" key="1">
    <citation type="journal article" date="2015" name="Genome Announc.">
        <title>Expanding the biotechnology potential of lactobacilli through comparative genomics of 213 strains and associated genera.</title>
        <authorList>
            <person name="Sun Z."/>
            <person name="Harris H.M."/>
            <person name="McCann A."/>
            <person name="Guo C."/>
            <person name="Argimon S."/>
            <person name="Zhang W."/>
            <person name="Yang X."/>
            <person name="Jeffery I.B."/>
            <person name="Cooney J.C."/>
            <person name="Kagawa T.F."/>
            <person name="Liu W."/>
            <person name="Song Y."/>
            <person name="Salvetti E."/>
            <person name="Wrobel A."/>
            <person name="Rasinkangas P."/>
            <person name="Parkhill J."/>
            <person name="Rea M.C."/>
            <person name="O'Sullivan O."/>
            <person name="Ritari J."/>
            <person name="Douillard F.P."/>
            <person name="Paul Ross R."/>
            <person name="Yang R."/>
            <person name="Briner A.E."/>
            <person name="Felis G.E."/>
            <person name="de Vos W.M."/>
            <person name="Barrangou R."/>
            <person name="Klaenhammer T.R."/>
            <person name="Caufield P.W."/>
            <person name="Cui Y."/>
            <person name="Zhang H."/>
            <person name="O'Toole P.W."/>
        </authorList>
    </citation>
    <scope>NUCLEOTIDE SEQUENCE [LARGE SCALE GENOMIC DNA]</scope>
    <source>
        <strain evidence="6 7">DSM 22467</strain>
    </source>
</reference>
<dbReference type="PATRIC" id="fig|616990.3.peg.1956"/>
<dbReference type="InterPro" id="IPR003439">
    <property type="entry name" value="ABC_transporter-like_ATP-bd"/>
</dbReference>
<evidence type="ECO:0000256" key="4">
    <source>
        <dbReference type="ARBA" id="ARBA00022840"/>
    </source>
</evidence>
<dbReference type="SUPFAM" id="SSF52540">
    <property type="entry name" value="P-loop containing nucleoside triphosphate hydrolases"/>
    <property type="match status" value="1"/>
</dbReference>
<dbReference type="Gene3D" id="3.40.50.300">
    <property type="entry name" value="P-loop containing nucleotide triphosphate hydrolases"/>
    <property type="match status" value="1"/>
</dbReference>
<dbReference type="Pfam" id="PF00005">
    <property type="entry name" value="ABC_tran"/>
    <property type="match status" value="1"/>
</dbReference>
<proteinExistence type="predicted"/>
<dbReference type="EMBL" id="JQCA01000048">
    <property type="protein sequence ID" value="KRO03995.1"/>
    <property type="molecule type" value="Genomic_DNA"/>
</dbReference>
<dbReference type="PANTHER" id="PTHR43423:SF1">
    <property type="entry name" value="ABC TRANSPORTER I FAMILY MEMBER 17"/>
    <property type="match status" value="1"/>
</dbReference>
<evidence type="ECO:0000256" key="1">
    <source>
        <dbReference type="ARBA" id="ARBA00022448"/>
    </source>
</evidence>
<evidence type="ECO:0000256" key="2">
    <source>
        <dbReference type="ARBA" id="ARBA00022592"/>
    </source>
</evidence>
<comment type="caution">
    <text evidence="6">The sequence shown here is derived from an EMBL/GenBank/DDBJ whole genome shotgun (WGS) entry which is preliminary data.</text>
</comment>
<dbReference type="InterPro" id="IPR027417">
    <property type="entry name" value="P-loop_NTPase"/>
</dbReference>
<evidence type="ECO:0000259" key="5">
    <source>
        <dbReference type="PROSITE" id="PS50893"/>
    </source>
</evidence>
<dbReference type="STRING" id="616990.IV54_GL001844"/>
<dbReference type="InterPro" id="IPR003593">
    <property type="entry name" value="AAA+_ATPase"/>
</dbReference>
<dbReference type="Proteomes" id="UP000051906">
    <property type="component" value="Unassembled WGS sequence"/>
</dbReference>
<dbReference type="PANTHER" id="PTHR43423">
    <property type="entry name" value="ABC TRANSPORTER I FAMILY MEMBER 17"/>
    <property type="match status" value="1"/>
</dbReference>
<dbReference type="AlphaFoldDB" id="A0A0R2LVT0"/>
<evidence type="ECO:0000313" key="7">
    <source>
        <dbReference type="Proteomes" id="UP000051906"/>
    </source>
</evidence>
<protein>
    <submittedName>
        <fullName evidence="6">ABC-type uncharacterized transport system, ATPase component</fullName>
    </submittedName>
</protein>